<reference evidence="2 3" key="1">
    <citation type="journal article" date="2015" name="Genome Announc.">
        <title>Draft Genome Sequence of Filamentous Marine Cyanobacterium Lyngbya confervoides Strain BDU141951.</title>
        <authorList>
            <person name="Chandrababunaidu M.M."/>
            <person name="Sen D."/>
            <person name="Tripathy S."/>
        </authorList>
    </citation>
    <scope>NUCLEOTIDE SEQUENCE [LARGE SCALE GENOMIC DNA]</scope>
    <source>
        <strain evidence="2 3">BDU141951</strain>
    </source>
</reference>
<proteinExistence type="predicted"/>
<dbReference type="RefSeq" id="WP_166280561.1">
    <property type="nucleotide sequence ID" value="NZ_JTHE03000029.1"/>
</dbReference>
<comment type="caution">
    <text evidence="2">The sequence shown here is derived from an EMBL/GenBank/DDBJ whole genome shotgun (WGS) entry which is preliminary data.</text>
</comment>
<dbReference type="SUPFAM" id="SSF141571">
    <property type="entry name" value="Pentapeptide repeat-like"/>
    <property type="match status" value="2"/>
</dbReference>
<accession>A0ABD4T0P9</accession>
<protein>
    <submittedName>
        <fullName evidence="2">Pentapeptide repeat-containing protein</fullName>
    </submittedName>
</protein>
<dbReference type="EMBL" id="JTHE03000029">
    <property type="protein sequence ID" value="MCM1982099.1"/>
    <property type="molecule type" value="Genomic_DNA"/>
</dbReference>
<dbReference type="Gene3D" id="2.160.20.80">
    <property type="entry name" value="E3 ubiquitin-protein ligase SopA"/>
    <property type="match status" value="2"/>
</dbReference>
<gene>
    <name evidence="2" type="ORF">QQ91_0004530</name>
</gene>
<dbReference type="PANTHER" id="PTHR14136:SF17">
    <property type="entry name" value="BTB_POZ DOMAIN-CONTAINING PROTEIN KCTD9"/>
    <property type="match status" value="1"/>
</dbReference>
<keyword evidence="1" id="KW-1133">Transmembrane helix</keyword>
<dbReference type="InterPro" id="IPR051082">
    <property type="entry name" value="Pentapeptide-BTB/POZ_domain"/>
</dbReference>
<evidence type="ECO:0000313" key="3">
    <source>
        <dbReference type="Proteomes" id="UP000031561"/>
    </source>
</evidence>
<evidence type="ECO:0000313" key="2">
    <source>
        <dbReference type="EMBL" id="MCM1982099.1"/>
    </source>
</evidence>
<name>A0ABD4T0P9_9CYAN</name>
<evidence type="ECO:0000256" key="1">
    <source>
        <dbReference type="SAM" id="Phobius"/>
    </source>
</evidence>
<feature type="transmembrane region" description="Helical" evidence="1">
    <location>
        <begin position="150"/>
        <end position="170"/>
    </location>
</feature>
<keyword evidence="3" id="KW-1185">Reference proteome</keyword>
<feature type="transmembrane region" description="Helical" evidence="1">
    <location>
        <begin position="235"/>
        <end position="258"/>
    </location>
</feature>
<feature type="transmembrane region" description="Helical" evidence="1">
    <location>
        <begin position="125"/>
        <end position="143"/>
    </location>
</feature>
<feature type="transmembrane region" description="Helical" evidence="1">
    <location>
        <begin position="88"/>
        <end position="110"/>
    </location>
</feature>
<dbReference type="InterPro" id="IPR001646">
    <property type="entry name" value="5peptide_repeat"/>
</dbReference>
<sequence length="747" mass="83009">MRAAEVLNRYAEGERNFQGANLCGQSFCDKDLSGADFTNADLRGVNFSNSTLKESDFSGANLKGVNFTHANLRGANLSRVQCGIRKRWLVIFWLVALLSSAFVGFSAHAFTPVVTGESSFRKEVIHLWSCFVLIFSITLLLLLPLSKRRYWVNPLFSAGILALWLGFLAFLGLGTLIVPLLGSFLVGTLLCPLRIELSTKMYRGIAFSTISLVIVAAVLVHYYEIAQGAQNWLTYTFPTLFFGFLINGIRIGNFANYVDFLKEKSFLFSMHPGIVTTFGDADLSEANLTGAKLKHSDLRGKISKTCFFGAKDLSCSKSNSPLLNDMQLCRLVVSGDGHNQNFDQKNLGGAYLEGANLDSASFKGSDLSKVNLVNSDLKNTIFYQANLSDADLRQANLTGAQLVQAQLANANLTGATLTAACIEDWNITTHTLLEGVFCRFVFMRQVKDRTYENPHRKPDDWEQEFEEGDFADFIKPLTDTLDLYHNRNIDPRAIAIAFKHLSDDNPDAGLRIVAMESRGDDQFMLRAKTEEQANKSELHHQYFQTYDQVRDLPADEQFKLLLAEKDSRIRSLEEMLKQAITRPNFLTIEQKQGDFMSGGQGNLINAKGNVSGVNQGDRDVSVQGDMVGSVIGDQNTADIKIQRANLPQPQSVDIHQELLELQQILTQLVSADQRKIQNALSDAEDELNKPQPDKDEVGQALGRALDYAKKAEGFAESMDKLQPHMVEVAGWLGQNWHKLLTIVGLSV</sequence>
<feature type="transmembrane region" description="Helical" evidence="1">
    <location>
        <begin position="205"/>
        <end position="223"/>
    </location>
</feature>
<keyword evidence="1" id="KW-0472">Membrane</keyword>
<organism evidence="2 3">
    <name type="scientific">Lyngbya confervoides BDU141951</name>
    <dbReference type="NCBI Taxonomy" id="1574623"/>
    <lineage>
        <taxon>Bacteria</taxon>
        <taxon>Bacillati</taxon>
        <taxon>Cyanobacteriota</taxon>
        <taxon>Cyanophyceae</taxon>
        <taxon>Oscillatoriophycideae</taxon>
        <taxon>Oscillatoriales</taxon>
        <taxon>Microcoleaceae</taxon>
        <taxon>Lyngbya</taxon>
    </lineage>
</organism>
<dbReference type="PANTHER" id="PTHR14136">
    <property type="entry name" value="BTB_POZ DOMAIN-CONTAINING PROTEIN KCTD9"/>
    <property type="match status" value="1"/>
</dbReference>
<dbReference type="AlphaFoldDB" id="A0ABD4T0P9"/>
<keyword evidence="1" id="KW-0812">Transmembrane</keyword>
<dbReference type="Pfam" id="PF00805">
    <property type="entry name" value="Pentapeptide"/>
    <property type="match status" value="4"/>
</dbReference>
<dbReference type="Proteomes" id="UP000031561">
    <property type="component" value="Unassembled WGS sequence"/>
</dbReference>